<protein>
    <recommendedName>
        <fullName evidence="4">DUF2127 domain-containing protein</fullName>
    </recommendedName>
</protein>
<reference evidence="3" key="1">
    <citation type="journal article" date="2019" name="Int. J. Syst. Evol. Microbiol.">
        <title>The Global Catalogue of Microorganisms (GCM) 10K type strain sequencing project: providing services to taxonomists for standard genome sequencing and annotation.</title>
        <authorList>
            <consortium name="The Broad Institute Genomics Platform"/>
            <consortium name="The Broad Institute Genome Sequencing Center for Infectious Disease"/>
            <person name="Wu L."/>
            <person name="Ma J."/>
        </authorList>
    </citation>
    <scope>NUCLEOTIDE SEQUENCE [LARGE SCALE GENOMIC DNA]</scope>
    <source>
        <strain evidence="3">JCM 16545</strain>
    </source>
</reference>
<sequence length="168" mass="18683">MHSDAPKPNGTVVVPATLCALTGSVLAVGMELMGFFRPIETLLHKIWLGEPFLISEPVVVMNYVNWGIAFVVSWLVALVVLDSANLWRRLLIGAISLVLLIGAVPCLVLWDVEWMAMVPLLALMWTWCCALVYASQHRMPCDKLAEVRTKSVELKVETIPFPAKERVN</sequence>
<name>A0ABW5DZ50_9BACT</name>
<keyword evidence="1" id="KW-1133">Transmembrane helix</keyword>
<feature type="transmembrane region" description="Helical" evidence="1">
    <location>
        <begin position="63"/>
        <end position="81"/>
    </location>
</feature>
<evidence type="ECO:0000313" key="2">
    <source>
        <dbReference type="EMBL" id="MFD2275029.1"/>
    </source>
</evidence>
<keyword evidence="3" id="KW-1185">Reference proteome</keyword>
<gene>
    <name evidence="2" type="ORF">ACFSQZ_00980</name>
</gene>
<organism evidence="2 3">
    <name type="scientific">Rubritalea spongiae</name>
    <dbReference type="NCBI Taxonomy" id="430797"/>
    <lineage>
        <taxon>Bacteria</taxon>
        <taxon>Pseudomonadati</taxon>
        <taxon>Verrucomicrobiota</taxon>
        <taxon>Verrucomicrobiia</taxon>
        <taxon>Verrucomicrobiales</taxon>
        <taxon>Rubritaleaceae</taxon>
        <taxon>Rubritalea</taxon>
    </lineage>
</organism>
<dbReference type="Proteomes" id="UP001597297">
    <property type="component" value="Unassembled WGS sequence"/>
</dbReference>
<feature type="transmembrane region" description="Helical" evidence="1">
    <location>
        <begin position="116"/>
        <end position="134"/>
    </location>
</feature>
<feature type="transmembrane region" description="Helical" evidence="1">
    <location>
        <begin position="90"/>
        <end position="110"/>
    </location>
</feature>
<comment type="caution">
    <text evidence="2">The sequence shown here is derived from an EMBL/GenBank/DDBJ whole genome shotgun (WGS) entry which is preliminary data.</text>
</comment>
<evidence type="ECO:0000256" key="1">
    <source>
        <dbReference type="SAM" id="Phobius"/>
    </source>
</evidence>
<accession>A0ABW5DZ50</accession>
<proteinExistence type="predicted"/>
<evidence type="ECO:0000313" key="3">
    <source>
        <dbReference type="Proteomes" id="UP001597297"/>
    </source>
</evidence>
<keyword evidence="1" id="KW-0812">Transmembrane</keyword>
<dbReference type="EMBL" id="JBHUJC010000001">
    <property type="protein sequence ID" value="MFD2275029.1"/>
    <property type="molecule type" value="Genomic_DNA"/>
</dbReference>
<dbReference type="RefSeq" id="WP_377096025.1">
    <property type="nucleotide sequence ID" value="NZ_JBHSJM010000001.1"/>
</dbReference>
<keyword evidence="1" id="KW-0472">Membrane</keyword>
<evidence type="ECO:0008006" key="4">
    <source>
        <dbReference type="Google" id="ProtNLM"/>
    </source>
</evidence>
<feature type="transmembrane region" description="Helical" evidence="1">
    <location>
        <begin position="12"/>
        <end position="36"/>
    </location>
</feature>